<dbReference type="GO" id="GO:0006508">
    <property type="term" value="P:proteolysis"/>
    <property type="evidence" value="ECO:0007669"/>
    <property type="project" value="UniProtKB-KW"/>
</dbReference>
<dbReference type="InterPro" id="IPR020891">
    <property type="entry name" value="UPF0758_CS"/>
</dbReference>
<dbReference type="PANTHER" id="PTHR30471">
    <property type="entry name" value="DNA REPAIR PROTEIN RADC"/>
    <property type="match status" value="1"/>
</dbReference>
<dbReference type="InterPro" id="IPR037518">
    <property type="entry name" value="MPN"/>
</dbReference>
<dbReference type="InterPro" id="IPR025657">
    <property type="entry name" value="RadC_JAB"/>
</dbReference>
<dbReference type="Pfam" id="PF04002">
    <property type="entry name" value="RadC"/>
    <property type="match status" value="1"/>
</dbReference>
<dbReference type="NCBIfam" id="NF000642">
    <property type="entry name" value="PRK00024.1"/>
    <property type="match status" value="1"/>
</dbReference>
<reference evidence="8" key="2">
    <citation type="journal article" date="2021" name="PeerJ">
        <title>Extensive microbial diversity within the chicken gut microbiome revealed by metagenomics and culture.</title>
        <authorList>
            <person name="Gilroy R."/>
            <person name="Ravi A."/>
            <person name="Getino M."/>
            <person name="Pursley I."/>
            <person name="Horton D.L."/>
            <person name="Alikhan N.F."/>
            <person name="Baker D."/>
            <person name="Gharbi K."/>
            <person name="Hall N."/>
            <person name="Watson M."/>
            <person name="Adriaenssens E.M."/>
            <person name="Foster-Nyarko E."/>
            <person name="Jarju S."/>
            <person name="Secka A."/>
            <person name="Antonio M."/>
            <person name="Oren A."/>
            <person name="Chaudhuri R.R."/>
            <person name="La Ragione R."/>
            <person name="Hildebrand F."/>
            <person name="Pallen M.J."/>
        </authorList>
    </citation>
    <scope>NUCLEOTIDE SEQUENCE</scope>
    <source>
        <strain evidence="8">B1-3475</strain>
    </source>
</reference>
<keyword evidence="4" id="KW-0862">Zinc</keyword>
<name>A0A9D9HLY2_9BACT</name>
<organism evidence="8 9">
    <name type="scientific">Candidatus Cryptobacteroides intestinigallinarum</name>
    <dbReference type="NCBI Taxonomy" id="2840767"/>
    <lineage>
        <taxon>Bacteria</taxon>
        <taxon>Pseudomonadati</taxon>
        <taxon>Bacteroidota</taxon>
        <taxon>Bacteroidia</taxon>
        <taxon>Bacteroidales</taxon>
        <taxon>Candidatus Cryptobacteroides</taxon>
    </lineage>
</organism>
<comment type="caution">
    <text evidence="8">The sequence shown here is derived from an EMBL/GenBank/DDBJ whole genome shotgun (WGS) entry which is preliminary data.</text>
</comment>
<dbReference type="PROSITE" id="PS01302">
    <property type="entry name" value="UPF0758"/>
    <property type="match status" value="1"/>
</dbReference>
<proteinExistence type="inferred from homology"/>
<dbReference type="Proteomes" id="UP000823617">
    <property type="component" value="Unassembled WGS sequence"/>
</dbReference>
<protein>
    <submittedName>
        <fullName evidence="8">DNA repair protein RadC</fullName>
    </submittedName>
</protein>
<dbReference type="NCBIfam" id="TIGR00608">
    <property type="entry name" value="radc"/>
    <property type="match status" value="1"/>
</dbReference>
<comment type="similarity">
    <text evidence="6">Belongs to the UPF0758 family.</text>
</comment>
<dbReference type="SUPFAM" id="SSF47781">
    <property type="entry name" value="RuvA domain 2-like"/>
    <property type="match status" value="1"/>
</dbReference>
<sequence>MKMKDMCLDDRPREKMVRNGAASLSNAELIAILLRTGTGKNNAVETARILLNMAEGKLRNLCSMSIDRICTVKGIGRSKAVSVAAALELGRRSGEEGCCTDRISVTSPEIAYRRMLPQMKGLHHEECWVLFLNRANYVIGMEKVSSGGLDSTTVDVKMIARRALEKMASGAILLHNHPSGNPMPGNADINITQKLKKALDFFDISLVDHIVVCDDRYYSFADEGISTG</sequence>
<dbReference type="PANTHER" id="PTHR30471:SF3">
    <property type="entry name" value="UPF0758 PROTEIN YEES-RELATED"/>
    <property type="match status" value="1"/>
</dbReference>
<feature type="domain" description="MPN" evidence="7">
    <location>
        <begin position="104"/>
        <end position="226"/>
    </location>
</feature>
<dbReference type="InterPro" id="IPR010994">
    <property type="entry name" value="RuvA_2-like"/>
</dbReference>
<gene>
    <name evidence="8" type="primary">radC</name>
    <name evidence="8" type="ORF">IAC08_07785</name>
</gene>
<keyword evidence="1" id="KW-0645">Protease</keyword>
<keyword evidence="3" id="KW-0378">Hydrolase</keyword>
<evidence type="ECO:0000256" key="6">
    <source>
        <dbReference type="RuleBase" id="RU003797"/>
    </source>
</evidence>
<evidence type="ECO:0000259" key="7">
    <source>
        <dbReference type="PROSITE" id="PS50249"/>
    </source>
</evidence>
<evidence type="ECO:0000256" key="5">
    <source>
        <dbReference type="ARBA" id="ARBA00023049"/>
    </source>
</evidence>
<evidence type="ECO:0000256" key="2">
    <source>
        <dbReference type="ARBA" id="ARBA00022723"/>
    </source>
</evidence>
<dbReference type="GO" id="GO:0008237">
    <property type="term" value="F:metallopeptidase activity"/>
    <property type="evidence" value="ECO:0007669"/>
    <property type="project" value="UniProtKB-KW"/>
</dbReference>
<dbReference type="AlphaFoldDB" id="A0A9D9HLY2"/>
<keyword evidence="5" id="KW-0482">Metalloprotease</keyword>
<evidence type="ECO:0000256" key="1">
    <source>
        <dbReference type="ARBA" id="ARBA00022670"/>
    </source>
</evidence>
<dbReference type="InterPro" id="IPR046778">
    <property type="entry name" value="UPF0758_N"/>
</dbReference>
<evidence type="ECO:0000313" key="8">
    <source>
        <dbReference type="EMBL" id="MBO8456284.1"/>
    </source>
</evidence>
<evidence type="ECO:0000256" key="3">
    <source>
        <dbReference type="ARBA" id="ARBA00022801"/>
    </source>
</evidence>
<dbReference type="CDD" id="cd08071">
    <property type="entry name" value="MPN_DUF2466"/>
    <property type="match status" value="1"/>
</dbReference>
<reference evidence="8" key="1">
    <citation type="submission" date="2020-10" db="EMBL/GenBank/DDBJ databases">
        <authorList>
            <person name="Gilroy R."/>
        </authorList>
    </citation>
    <scope>NUCLEOTIDE SEQUENCE</scope>
    <source>
        <strain evidence="8">B1-3475</strain>
    </source>
</reference>
<dbReference type="GO" id="GO:0046872">
    <property type="term" value="F:metal ion binding"/>
    <property type="evidence" value="ECO:0007669"/>
    <property type="project" value="UniProtKB-KW"/>
</dbReference>
<dbReference type="InterPro" id="IPR001405">
    <property type="entry name" value="UPF0758"/>
</dbReference>
<accession>A0A9D9HLY2</accession>
<dbReference type="EMBL" id="JADIMK010000078">
    <property type="protein sequence ID" value="MBO8456284.1"/>
    <property type="molecule type" value="Genomic_DNA"/>
</dbReference>
<keyword evidence="2" id="KW-0479">Metal-binding</keyword>
<evidence type="ECO:0000256" key="4">
    <source>
        <dbReference type="ARBA" id="ARBA00022833"/>
    </source>
</evidence>
<dbReference type="PROSITE" id="PS50249">
    <property type="entry name" value="MPN"/>
    <property type="match status" value="1"/>
</dbReference>
<evidence type="ECO:0000313" key="9">
    <source>
        <dbReference type="Proteomes" id="UP000823617"/>
    </source>
</evidence>
<dbReference type="Gene3D" id="3.40.140.10">
    <property type="entry name" value="Cytidine Deaminase, domain 2"/>
    <property type="match status" value="1"/>
</dbReference>
<dbReference type="Pfam" id="PF20582">
    <property type="entry name" value="UPF0758_N"/>
    <property type="match status" value="1"/>
</dbReference>